<dbReference type="InterPro" id="IPR011009">
    <property type="entry name" value="Kinase-like_dom_sf"/>
</dbReference>
<dbReference type="Pfam" id="PF08163">
    <property type="entry name" value="DNAPKcs_CC3"/>
    <property type="match status" value="1"/>
</dbReference>
<dbReference type="InterPro" id="IPR045581">
    <property type="entry name" value="DNAPKcs_CC5"/>
</dbReference>
<dbReference type="InterPro" id="IPR000403">
    <property type="entry name" value="PI3/4_kinase_cat_dom"/>
</dbReference>
<dbReference type="EMBL" id="BEYU01000097">
    <property type="protein sequence ID" value="GBG31405.1"/>
    <property type="molecule type" value="Genomic_DNA"/>
</dbReference>
<name>A0A2R5GL86_9STRA</name>
<dbReference type="InterPro" id="IPR050517">
    <property type="entry name" value="DDR_Repair_Kinase"/>
</dbReference>
<feature type="region of interest" description="Disordered" evidence="5">
    <location>
        <begin position="639"/>
        <end position="692"/>
    </location>
</feature>
<keyword evidence="8" id="KW-0808">Transferase</keyword>
<dbReference type="SUPFAM" id="SSF48371">
    <property type="entry name" value="ARM repeat"/>
    <property type="match status" value="3"/>
</dbReference>
<dbReference type="InterPro" id="IPR036940">
    <property type="entry name" value="PI3/4_kinase_cat_sf"/>
</dbReference>
<dbReference type="PANTHER" id="PTHR11139:SF68">
    <property type="entry name" value="DNA-DEPENDENT PROTEIN KINASE CATALYTIC SUBUNIT"/>
    <property type="match status" value="1"/>
</dbReference>
<dbReference type="InterPro" id="IPR046803">
    <property type="entry name" value="DNAPKcs_CC1-2"/>
</dbReference>
<feature type="region of interest" description="Disordered" evidence="5">
    <location>
        <begin position="2248"/>
        <end position="2285"/>
    </location>
</feature>
<dbReference type="Pfam" id="PF02260">
    <property type="entry name" value="FATC"/>
    <property type="match status" value="1"/>
</dbReference>
<dbReference type="OrthoDB" id="381190at2759"/>
<dbReference type="Gene3D" id="3.30.1010.10">
    <property type="entry name" value="Phosphatidylinositol 3-kinase Catalytic Subunit, Chain A, domain 4"/>
    <property type="match status" value="1"/>
</dbReference>
<dbReference type="GO" id="GO:0006303">
    <property type="term" value="P:double-strand break repair via nonhomologous end joining"/>
    <property type="evidence" value="ECO:0007669"/>
    <property type="project" value="InterPro"/>
</dbReference>
<dbReference type="InterPro" id="IPR016024">
    <property type="entry name" value="ARM-type_fold"/>
</dbReference>
<feature type="region of interest" description="Disordered" evidence="5">
    <location>
        <begin position="2068"/>
        <end position="2094"/>
    </location>
</feature>
<dbReference type="SMART" id="SM01344">
    <property type="entry name" value="NUC194"/>
    <property type="match status" value="1"/>
</dbReference>
<keyword evidence="2" id="KW-0723">Serine/threonine-protein kinase</keyword>
<evidence type="ECO:0000313" key="8">
    <source>
        <dbReference type="EMBL" id="GBG31405.1"/>
    </source>
</evidence>
<feature type="region of interest" description="Disordered" evidence="5">
    <location>
        <begin position="4401"/>
        <end position="4440"/>
    </location>
</feature>
<dbReference type="PROSITE" id="PS50290">
    <property type="entry name" value="PI3_4_KINASE_3"/>
    <property type="match status" value="1"/>
</dbReference>
<dbReference type="CDD" id="cd05172">
    <property type="entry name" value="PIKKc_DNA-PK"/>
    <property type="match status" value="1"/>
</dbReference>
<evidence type="ECO:0000256" key="3">
    <source>
        <dbReference type="ARBA" id="ARBA00022763"/>
    </source>
</evidence>
<dbReference type="InterPro" id="IPR012582">
    <property type="entry name" value="DNAPKcs_CC3"/>
</dbReference>
<evidence type="ECO:0000259" key="6">
    <source>
        <dbReference type="PROSITE" id="PS50290"/>
    </source>
</evidence>
<feature type="compositionally biased region" description="Polar residues" evidence="5">
    <location>
        <begin position="644"/>
        <end position="655"/>
    </location>
</feature>
<feature type="region of interest" description="Disordered" evidence="5">
    <location>
        <begin position="3254"/>
        <end position="3275"/>
    </location>
</feature>
<dbReference type="GO" id="GO:0000723">
    <property type="term" value="P:telomere maintenance"/>
    <property type="evidence" value="ECO:0007669"/>
    <property type="project" value="TreeGrafter"/>
</dbReference>
<evidence type="ECO:0000256" key="4">
    <source>
        <dbReference type="ARBA" id="ARBA00023242"/>
    </source>
</evidence>
<dbReference type="InterPro" id="IPR003152">
    <property type="entry name" value="FATC_dom"/>
</dbReference>
<dbReference type="SMART" id="SM01343">
    <property type="entry name" value="FATC"/>
    <property type="match status" value="1"/>
</dbReference>
<dbReference type="SMART" id="SM00146">
    <property type="entry name" value="PI3Kc"/>
    <property type="match status" value="1"/>
</dbReference>
<gene>
    <name evidence="8" type="ORF">FCC1311_076292</name>
</gene>
<dbReference type="Proteomes" id="UP000241890">
    <property type="component" value="Unassembled WGS sequence"/>
</dbReference>
<keyword evidence="8" id="KW-0418">Kinase</keyword>
<comment type="caution">
    <text evidence="8">The sequence shown here is derived from an EMBL/GenBank/DDBJ whole genome shotgun (WGS) entry which is preliminary data.</text>
</comment>
<dbReference type="GO" id="GO:0004677">
    <property type="term" value="F:DNA-dependent protein kinase activity"/>
    <property type="evidence" value="ECO:0007669"/>
    <property type="project" value="InterPro"/>
</dbReference>
<dbReference type="SUPFAM" id="SSF56112">
    <property type="entry name" value="Protein kinase-like (PK-like)"/>
    <property type="match status" value="1"/>
</dbReference>
<dbReference type="Pfam" id="PF00454">
    <property type="entry name" value="PI3_PI4_kinase"/>
    <property type="match status" value="1"/>
</dbReference>
<feature type="domain" description="FATC" evidence="7">
    <location>
        <begin position="4732"/>
        <end position="4764"/>
    </location>
</feature>
<dbReference type="Pfam" id="PF20500">
    <property type="entry name" value="DNA-PKcs_N"/>
    <property type="match status" value="2"/>
</dbReference>
<keyword evidence="4" id="KW-0539">Nucleus</keyword>
<dbReference type="InterPro" id="IPR037706">
    <property type="entry name" value="DNA-PK_dom"/>
</dbReference>
<organism evidence="8 9">
    <name type="scientific">Hondaea fermentalgiana</name>
    <dbReference type="NCBI Taxonomy" id="2315210"/>
    <lineage>
        <taxon>Eukaryota</taxon>
        <taxon>Sar</taxon>
        <taxon>Stramenopiles</taxon>
        <taxon>Bigyra</taxon>
        <taxon>Labyrinthulomycetes</taxon>
        <taxon>Thraustochytrida</taxon>
        <taxon>Thraustochytriidae</taxon>
        <taxon>Hondaea</taxon>
    </lineage>
</organism>
<feature type="compositionally biased region" description="Low complexity" evidence="5">
    <location>
        <begin position="4401"/>
        <end position="4411"/>
    </location>
</feature>
<evidence type="ECO:0000256" key="2">
    <source>
        <dbReference type="ARBA" id="ARBA00022527"/>
    </source>
</evidence>
<protein>
    <submittedName>
        <fullName evidence="8">DNA-dependent protein kinase catalytic subunit</fullName>
    </submittedName>
</protein>
<reference evidence="8 9" key="1">
    <citation type="submission" date="2017-12" db="EMBL/GenBank/DDBJ databases">
        <title>Sequencing, de novo assembly and annotation of complete genome of a new Thraustochytrid species, strain FCC1311.</title>
        <authorList>
            <person name="Sedici K."/>
            <person name="Godart F."/>
            <person name="Aiese Cigliano R."/>
            <person name="Sanseverino W."/>
            <person name="Barakat M."/>
            <person name="Ortet P."/>
            <person name="Marechal E."/>
            <person name="Cagnac O."/>
            <person name="Amato A."/>
        </authorList>
    </citation>
    <scope>NUCLEOTIDE SEQUENCE [LARGE SCALE GENOMIC DNA]</scope>
</reference>
<accession>A0A2R5GL86</accession>
<comment type="subcellular location">
    <subcellularLocation>
        <location evidence="1">Nucleus</location>
    </subcellularLocation>
</comment>
<feature type="region of interest" description="Disordered" evidence="5">
    <location>
        <begin position="3113"/>
        <end position="3210"/>
    </location>
</feature>
<dbReference type="Pfam" id="PF20502">
    <property type="entry name" value="DNAPKcs_CC1-2"/>
    <property type="match status" value="1"/>
</dbReference>
<evidence type="ECO:0000313" key="9">
    <source>
        <dbReference type="Proteomes" id="UP000241890"/>
    </source>
</evidence>
<dbReference type="Gene3D" id="1.10.1070.11">
    <property type="entry name" value="Phosphatidylinositol 3-/4-kinase, catalytic domain"/>
    <property type="match status" value="1"/>
</dbReference>
<evidence type="ECO:0000256" key="1">
    <source>
        <dbReference type="ARBA" id="ARBA00004123"/>
    </source>
</evidence>
<feature type="compositionally biased region" description="Acidic residues" evidence="5">
    <location>
        <begin position="3141"/>
        <end position="3161"/>
    </location>
</feature>
<feature type="domain" description="PI3K/PI4K catalytic" evidence="6">
    <location>
        <begin position="4285"/>
        <end position="4668"/>
    </location>
</feature>
<proteinExistence type="predicted"/>
<feature type="compositionally biased region" description="Basic residues" evidence="5">
    <location>
        <begin position="3260"/>
        <end position="3275"/>
    </location>
</feature>
<dbReference type="InParanoid" id="A0A2R5GL86"/>
<dbReference type="PROSITE" id="PS51190">
    <property type="entry name" value="FATC"/>
    <property type="match status" value="1"/>
</dbReference>
<evidence type="ECO:0000259" key="7">
    <source>
        <dbReference type="PROSITE" id="PS51190"/>
    </source>
</evidence>
<feature type="compositionally biased region" description="Acidic residues" evidence="5">
    <location>
        <begin position="683"/>
        <end position="692"/>
    </location>
</feature>
<feature type="compositionally biased region" description="Basic and acidic residues" evidence="5">
    <location>
        <begin position="2269"/>
        <end position="2279"/>
    </location>
</feature>
<dbReference type="GO" id="GO:0005634">
    <property type="term" value="C:nucleus"/>
    <property type="evidence" value="ECO:0007669"/>
    <property type="project" value="UniProtKB-SubCell"/>
</dbReference>
<dbReference type="PANTHER" id="PTHR11139">
    <property type="entry name" value="ATAXIA TELANGIECTASIA MUTATED ATM -RELATED"/>
    <property type="match status" value="1"/>
</dbReference>
<keyword evidence="9" id="KW-1185">Reference proteome</keyword>
<dbReference type="InterPro" id="IPR046804">
    <property type="entry name" value="DNA-PKcs_N"/>
</dbReference>
<keyword evidence="3" id="KW-0227">DNA damage</keyword>
<sequence>MDQGPAASLREKLQELHAGERLDAGLDLLVDELEETLLSLQPGARAVLECSHLLLLRTEAPGLLHFLEQAVTQADPALSDKAEISLRAKLYSLVGRWIKRVGARSVVDYALDIRDVAFRAFKVETAADARRAALLPLQSLFELTAVFLDAQELAVDPLATALFRVAHSGPKVRPSVKKECLITLGILVNRYPPLFARDRTHEHMEKPLGDKLRQVCIAVLEKNAGVEDSKAENALVEGAFQCLQALLRHFPLCSSDERARLFKLIRDELNISSRQNRFEVPKRAALLLADQIQIFEPDVLRDPIDIYNALYTLSRSPHQKVRSPGYRGALAVLKTVGRSLADLAAAPGETPPHARDTMNSFMNTFRNILEHARDARGDASADASDAAATSSAKHHAEMLTNRDVELVINGYGYFAPAVLAFEDANVLRRLLHILKEASDTIDRNEEHLVPAFLSAETAASSTAGLLDSTTIGMTQANMEDETYTLFSSHKIAGDARFHLKRRTEQVVRHARFLRTYARIITHLPANKIDERDQILLDFLAREILFLGRAYPGLFAIDRVTVQRAIKSLTAALQPKGQALRRLLDLTIRPLLVQSCATIPRHSSSITLFHPETGAPETRLLFAYVPMWKFLFPHAAAPTDDGASPNYQTTSRANSNKKSHAEEDADDLDPHVGGPGLRAAADDGNNDNDDTEFDKDEADLLEQPKHQEQILDHFIQVVTKMTQALNLALRPRTPEEEESMRTDHDDDRADAADLEFGMEDPADLLNHTVATAANAEKLVPEKPLQYLTFLNLVELCSRVLPPGFAGLDAEKLVKWAPVLAQVILERSAIFPLVSGYYKLMHIVFNIPTENYIGHAQRFLDMAFMRSKQYQDELFSACLQCILAAPLCIVRSRHAQFEAAIIAALVTGGRAWPDLSSQAIDAIMLWFRGGVLDPAALQRILPHLGKFLSFKTQSNAAKLRTFETRADRARRLKGVKGSSSLGAGITADMDALDLRIVEFLGRIGGMNRFVLPSVEDSLAQGFRWDTQDRVSFNFRFVNHSLHVQLDDLIPRALDLARNAPQRQVKVAACELLHALVLFMVGRSNETARGSAASGASSQETHAMATIFSHLFPGLLHLAVDAEAVARQLFKPLVLQLAAWFAHQVDAENAEAMALLEAAMDNLKSKAGGSLRDVCAQVVGIFFKWSVKTRRHDQGRRAANVRSLLRRIYFLMRHPDPYQRLGACLAFENLYREFRENPDLVDENVLEFLENAMACLRLAHKDEQAIGTVAVAERAVNRLCRIISRRATILALPDESLPRRRFADLHEVIRWLFARISRRELAFRRKCRELFSIFVRVIDHDRKHAVQAWLADFKAGEPPAVPKPTDADFDLLLLDETKARALPFAIDSVADIPATVDNARSVGASRGVWIEDLTGRIDATHWLIRQHALDIFHDARPLLASLDAAAAHLLQDRDNAAEYSRSIVSSFVLSTLALLSELIQSMPNQVDLAACVPSAIILVFRLALHTRSPQRAFDRENVTIQQTFFPALERFVSAVANVPAVATQIKAMQPLILEQDAGESSLLASPGSSLADAEIGFRTKLRGHRILHRANLSFIENPAHTLSYLQRAVMGLGQDPPPMELKSGAAALDLALDLGWDPADLVRDALGKLTFYTNFQETVLHVLLARDSWNAASSPVLDALCGPEDLVRERAFEMLTAAADELAIRANLLGNQALAFVSSEIFTKHLVGSLHNLLTGPHTKLHAHIDSFWHKLGILLGRLLRLDPLAFHKEEGSDPEALHLKVATMIMQRLLAPEAAVTAKVDACTMLPLLFRGLTSNAPLKWHRWAAHQQDNQKEAKSTATSLMATPLEASALELVRESIVSRHFPVGTHDSLSSLERDDFVLLLKALFLALEKCGSIFLLRTLHRQLRDGKEHVYATHIADHLTNLVAALDVFSGAPGDEPALIMCRECTDTIFATSERTATLRSTFMSMLLLPLVQRIRASTWTAWLAEDDHALLLRLTHPVLTHISSPRFDKASLSIRESALDILQVMYTCLTKNQLDQIFAAKYAGRNITRELCIFGKQELTRLGREGRAAAKTAAHQPSPPPPGGEKPPGAADSAVLLRAMRAQGGSYANAVFQFMCVALARTQSKASVLERLVFQIGRDGMWDALVPLRKSVEDEPTFAVQSNFGNSMLSVEGLLDNTEHQGLPVKAFRTAATFSSTHVTQYSFAPPENLAGAKLNSMVIGDSASPPIPAETSADMEIELDASGQITSSSKAKNPESDPQRPSTKTNDDKKESIKMDDDDNNKAESAIALECAADEAESLELDPLNRLPCMTGVLAMLDVMRKKDLFAWTNAEEIDASIVSTTPVWVDSVIAALTSGTDTMGLELGIGDSAEAQARRRCTINVRLFGLKIILNRPTLFAPFAGSLLRPALQVLLDLEAPFASDEEASARRGFHYLLRDFCVLIGRWERAVQGSTRFAAGDEQAWANASKFIEILMTRVASSSKAIMTANLQLVSMMIGFWKKPKAQTQDAGGLGVRIERKIIVKQFLAGSKMNERTRTAVFKAHTIQRHAGLNLLGIIIAHGYDPLGDPNFTDDHKRKFLLGLAKSLRWRDKRLNLVAAEVCGQVLNVLDDKNQTDELVDLFTQEICKLAGLWIGQSRSDLWLSIMATLVAPAEADAEARFAKVLNRHTLDTLLKLFCNQLGTDAQDMALRLLEQFLAQDDIYYVRPPATAEQQLDGEAYETQQNIERERDAKVQRAEVAAQSDRVAGLSPRELFSAFRPAIARSLAVRPESAVSIMCALRILRGLVAGMDRAAEPFSVIDWSDQFAPNIINVARGHVSPAARRQAYRLLMWLYQRFEPLRGHRAIVAALATGLGDPDAATRTELFAFWDHEDRLPDSSPFDRFVHCLSALDPEYSSKSAAASAASSDGDGERQTSARAITGLANKSSWVGHVAGLMLASIRKMSRYNAEFGDEPEKMVTQGLEESAQFRPLRVDASWQHSQAGGRAGAGMSGSQPMAPLFSQSALAASQDGTQGYMGGLAPAGMVRATQDAADLLFTPTMAPSTQFTDAGNMGTQADLATTLLPGTQRATKRRRRVLRGTLEASKRQTVSAFTDDVFSKAFPMPASRAQNSTGLVDHANSSNQNSSSGALGRARADDGEEEDDEDNLSEGETAELDAGEGPRPDASTSDLSRVGKHSRKTPVGANVTRATQSSETKPRGTLAMGGALPSWLERRRFDPKRYGLSSADPSARQIATDFTPKAKADNADVFRTDAYRERRRREAQRRKDRRRRAGKVRLYRKYRAGEIPDVEIPIRDMVEPMIAVCTMDARSAQHILVSILRGICDRLIGTEAQFRALVPAGTNKKRMDCLQELLQAMQMLLRKARAQPDVVNCVEALIVVVNEAIDRAGPMTSLQDSEQSPVNLVPRTMADAAIEARCVASGILAMESTILRTRRRAKQMSMSKTMQESLVADYWLELLRLYDALGEQDVLTSILSNAIQDERALHALELQESLNYKAAAELYMNLIEDEHGTADSESEAAAKEQKLRYLWRGRLDCLLYDRRWTSLLEDLLLESHTALNGWESDRDKRAQLVREQRLPEKYPALPTALWDQGRFATHVLPYMRVGLHEETESERAVRFVREALRGERTAFETNELPQVAERMLAPEERSEWLTRWAPVDLVLYDLEQSNYVAARARVEARLGEFANTWSSIGEFGRSSKRALLKPLMSLMDLRSYFEARETLVKNGFDATRSLAVFQDLIDQWQRATPAKTFDSADVWESVKFTRLKALSALGREIVSRLPELRTDVNLRMQAFGCASILQDAVALTAQRHFTLAREDIRRVKKQLRANAHGGEPDEKLAIAVYETEVEHLLEKTISRRVPLDERVKDVMTSIKLVDGVSSRANSLSADALAVQGRMAASVHARATDILLQIRDHGEPVATHEEIQKHAAKAFMAFTKLPPASAGRLALSEFLSRMLREYAGASLNDAVTFLGEERTVEDLAVVFVNEVMTGARAGAFEALDLLPRVLSLLTRLGHVQALAEAFSTQAEEVPSWTFLRWVPQILALLSKPGVGALVLPVLIRLAHDYPQALSASFNVSRQCMQAQLDANTVEDDPVDVRYRIDQLETALRSQLFTSFLTAFHGLHHPELRMKAALSKLKNRMVQGGPKPQMEADLARIWRRDVLEDVLAVSKSGVGKRVGRYNKQYAQQHRRLFDYFGKHGETISAEKVKMFLTKSARGVGATTQVPSNVPPLMDLSQFSEWLADFDMSNFAEGIEIPGQYENLSMQAPPRVNQHALIASFSQRLKVMGSKEKPKCLVMRGDDEREYKFLVKGGDDLRMDSRIQQLFGVMNKIFQQDAACAQRGLQLKTYRVIPLSLDIGLLEWVENTKTFRSVLEEQYTSHPDFSLIERGKSASSVSSASAQSIGSTRKRKRGSSGGAQSDDRSEGGPSSEAPASMSHQSWKAFKALQSCFRKVSASVGSSADYAKVYDPSNNALVIENFAKVPELVPEDLIRRHLLHLASSAEGFISIRQNLARSIGTACIGTYLLGIGDRHLDNILLSERDGAVVHIDFGYSFGFSVTHLPIPELAPFRLTRQFVGVLQPLRSETVLFHSMVHSLRALREQRQMITHVMEVFLNEPMIDWTQRMRKDAGQMAQQAEAAVEGAEVVLEEQAGTRDHRIDRARLKLEGANPVSVMASEVNERRSKTVPRDNILRVLQASIRNGPSDATGSARTDLAIDGSQKEWETQMLSEVDQVNTLIAMATDPGILARQWVGWASYL</sequence>
<evidence type="ECO:0000256" key="5">
    <source>
        <dbReference type="SAM" id="MobiDB-lite"/>
    </source>
</evidence>
<dbReference type="Pfam" id="PF19704">
    <property type="entry name" value="DNAPKcs_CC5"/>
    <property type="match status" value="1"/>
</dbReference>